<dbReference type="OrthoDB" id="4751817at2"/>
<dbReference type="RefSeq" id="WP_149769107.1">
    <property type="nucleotide sequence ID" value="NZ_VDFQ02000002.1"/>
</dbReference>
<reference evidence="1 2" key="1">
    <citation type="submission" date="2019-09" db="EMBL/GenBank/DDBJ databases">
        <title>Mumia zhuanghuii sp. nov. isolated from the intestinal contents of plateau pika (Ochotona curzoniae) in the Qinghai-Tibet plateau of China.</title>
        <authorList>
            <person name="Tian Z."/>
        </authorList>
    </citation>
    <scope>NUCLEOTIDE SEQUENCE [LARGE SCALE GENOMIC DNA]</scope>
    <source>
        <strain evidence="2">350</strain>
    </source>
</reference>
<evidence type="ECO:0000313" key="1">
    <source>
        <dbReference type="EMBL" id="KAA1423587.1"/>
    </source>
</evidence>
<gene>
    <name evidence="1" type="ORF">FE697_008300</name>
</gene>
<sequence length="62" mass="6750">MTTFKVADAIGSVTEYTGDYFINDAGVLAVRPDAGRSVIYSPSGWRSLVVVDGPDQNVVWRE</sequence>
<dbReference type="Proteomes" id="UP000307768">
    <property type="component" value="Unassembled WGS sequence"/>
</dbReference>
<accession>A0A5Q6S072</accession>
<proteinExistence type="predicted"/>
<dbReference type="AlphaFoldDB" id="A0A5Q6S072"/>
<evidence type="ECO:0000313" key="2">
    <source>
        <dbReference type="Proteomes" id="UP000307768"/>
    </source>
</evidence>
<protein>
    <submittedName>
        <fullName evidence="1">Uncharacterized protein</fullName>
    </submittedName>
</protein>
<organism evidence="1 2">
    <name type="scientific">Mumia zhuanghuii</name>
    <dbReference type="NCBI Taxonomy" id="2585211"/>
    <lineage>
        <taxon>Bacteria</taxon>
        <taxon>Bacillati</taxon>
        <taxon>Actinomycetota</taxon>
        <taxon>Actinomycetes</taxon>
        <taxon>Propionibacteriales</taxon>
        <taxon>Nocardioidaceae</taxon>
        <taxon>Mumia</taxon>
    </lineage>
</organism>
<name>A0A5Q6S072_9ACTN</name>
<dbReference type="EMBL" id="VDFQ02000002">
    <property type="protein sequence ID" value="KAA1423587.1"/>
    <property type="molecule type" value="Genomic_DNA"/>
</dbReference>
<comment type="caution">
    <text evidence="1">The sequence shown here is derived from an EMBL/GenBank/DDBJ whole genome shotgun (WGS) entry which is preliminary data.</text>
</comment>